<dbReference type="InterPro" id="IPR052678">
    <property type="entry name" value="OST-beta_subunit"/>
</dbReference>
<proteinExistence type="predicted"/>
<keyword evidence="2" id="KW-0812">Transmembrane</keyword>
<organism evidence="3 4">
    <name type="scientific">Galemys pyrenaicus</name>
    <name type="common">Iberian desman</name>
    <name type="synonym">Pyrenean desman</name>
    <dbReference type="NCBI Taxonomy" id="202257"/>
    <lineage>
        <taxon>Eukaryota</taxon>
        <taxon>Metazoa</taxon>
        <taxon>Chordata</taxon>
        <taxon>Craniata</taxon>
        <taxon>Vertebrata</taxon>
        <taxon>Euteleostomi</taxon>
        <taxon>Mammalia</taxon>
        <taxon>Eutheria</taxon>
        <taxon>Laurasiatheria</taxon>
        <taxon>Eulipotyphla</taxon>
        <taxon>Talpidae</taxon>
        <taxon>Galemys</taxon>
    </lineage>
</organism>
<keyword evidence="4" id="KW-1185">Reference proteome</keyword>
<dbReference type="GO" id="GO:0005886">
    <property type="term" value="C:plasma membrane"/>
    <property type="evidence" value="ECO:0007669"/>
    <property type="project" value="InterPro"/>
</dbReference>
<dbReference type="PANTHER" id="PTHR36129">
    <property type="entry name" value="ORGANIC SOLUTE TRANSPORTER SUBUNIT BETA-RELATED"/>
    <property type="match status" value="1"/>
</dbReference>
<dbReference type="Pfam" id="PF15048">
    <property type="entry name" value="OSTbeta"/>
    <property type="match status" value="1"/>
</dbReference>
<evidence type="ECO:0000313" key="3">
    <source>
        <dbReference type="EMBL" id="KAG8510296.1"/>
    </source>
</evidence>
<dbReference type="Proteomes" id="UP000700334">
    <property type="component" value="Unassembled WGS sequence"/>
</dbReference>
<dbReference type="OrthoDB" id="9899510at2759"/>
<evidence type="ECO:0000313" key="4">
    <source>
        <dbReference type="Proteomes" id="UP000700334"/>
    </source>
</evidence>
<evidence type="ECO:0000256" key="2">
    <source>
        <dbReference type="SAM" id="Phobius"/>
    </source>
</evidence>
<gene>
    <name evidence="3" type="ORF">J0S82_011766</name>
</gene>
<dbReference type="GO" id="GO:0022857">
    <property type="term" value="F:transmembrane transporter activity"/>
    <property type="evidence" value="ECO:0007669"/>
    <property type="project" value="InterPro"/>
</dbReference>
<dbReference type="EMBL" id="JAGFMF010011880">
    <property type="protein sequence ID" value="KAG8510296.1"/>
    <property type="molecule type" value="Genomic_DNA"/>
</dbReference>
<dbReference type="GO" id="GO:0046982">
    <property type="term" value="F:protein heterodimerization activity"/>
    <property type="evidence" value="ECO:0007669"/>
    <property type="project" value="InterPro"/>
</dbReference>
<name>A0A8J5ZVR1_GALPY</name>
<dbReference type="GO" id="GO:0032991">
    <property type="term" value="C:protein-containing complex"/>
    <property type="evidence" value="ECO:0007669"/>
    <property type="project" value="TreeGrafter"/>
</dbReference>
<feature type="transmembrane region" description="Helical" evidence="2">
    <location>
        <begin position="51"/>
        <end position="71"/>
    </location>
</feature>
<sequence length="145" mass="15983">MPTAFPNNPVLITSSPRTAAYAAQAHALGRRGGAGAEQWEEPGKGAMGSPWNYSMFALTVVVVTISIFLLVRSIRTNRNKKMMPREKQTPGVPYSDEEETKDYNSQNLVTETLPSVKLNLTQMEIELKESNVSSVLLPEPEESES</sequence>
<keyword evidence="2" id="KW-1133">Transmembrane helix</keyword>
<reference evidence="3" key="1">
    <citation type="journal article" date="2021" name="Evol. Appl.">
        <title>The genome of the Pyrenean desman and the effects of bottlenecks and inbreeding on the genomic landscape of an endangered species.</title>
        <authorList>
            <person name="Escoda L."/>
            <person name="Castresana J."/>
        </authorList>
    </citation>
    <scope>NUCLEOTIDE SEQUENCE</scope>
    <source>
        <strain evidence="3">IBE-C5619</strain>
    </source>
</reference>
<comment type="caution">
    <text evidence="3">The sequence shown here is derived from an EMBL/GenBank/DDBJ whole genome shotgun (WGS) entry which is preliminary data.</text>
</comment>
<feature type="region of interest" description="Disordered" evidence="1">
    <location>
        <begin position="81"/>
        <end position="106"/>
    </location>
</feature>
<dbReference type="GO" id="GO:0015721">
    <property type="term" value="P:bile acid and bile salt transport"/>
    <property type="evidence" value="ECO:0007669"/>
    <property type="project" value="InterPro"/>
</dbReference>
<dbReference type="PANTHER" id="PTHR36129:SF1">
    <property type="entry name" value="ORGANIC SOLUTE TRANSPORTER SUBUNIT BETA"/>
    <property type="match status" value="1"/>
</dbReference>
<dbReference type="AlphaFoldDB" id="A0A8J5ZVR1"/>
<accession>A0A8J5ZVR1</accession>
<keyword evidence="2" id="KW-0472">Membrane</keyword>
<protein>
    <submittedName>
        <fullName evidence="3">Organic solute transporter subunit beta</fullName>
    </submittedName>
</protein>
<evidence type="ECO:0000256" key="1">
    <source>
        <dbReference type="SAM" id="MobiDB-lite"/>
    </source>
</evidence>
<dbReference type="InterPro" id="IPR029387">
    <property type="entry name" value="OSTbeta"/>
</dbReference>